<dbReference type="OrthoDB" id="1955171at2"/>
<keyword evidence="2" id="KW-1185">Reference proteome</keyword>
<dbReference type="EMBL" id="NMQW01000057">
    <property type="protein sequence ID" value="OXM82728.1"/>
    <property type="molecule type" value="Genomic_DNA"/>
</dbReference>
<dbReference type="InterPro" id="IPR025916">
    <property type="entry name" value="YdjO"/>
</dbReference>
<dbReference type="Pfam" id="PF14169">
    <property type="entry name" value="YdjO"/>
    <property type="match status" value="1"/>
</dbReference>
<proteinExistence type="predicted"/>
<dbReference type="AlphaFoldDB" id="A0A229UH58"/>
<accession>A0A229UH58</accession>
<organism evidence="1 2">
    <name type="scientific">Paenibacillus rigui</name>
    <dbReference type="NCBI Taxonomy" id="554312"/>
    <lineage>
        <taxon>Bacteria</taxon>
        <taxon>Bacillati</taxon>
        <taxon>Bacillota</taxon>
        <taxon>Bacilli</taxon>
        <taxon>Bacillales</taxon>
        <taxon>Paenibacillaceae</taxon>
        <taxon>Paenibacillus</taxon>
    </lineage>
</organism>
<comment type="caution">
    <text evidence="1">The sequence shown here is derived from an EMBL/GenBank/DDBJ whole genome shotgun (WGS) entry which is preliminary data.</text>
</comment>
<gene>
    <name evidence="1" type="ORF">CF651_29085</name>
</gene>
<evidence type="ECO:0008006" key="3">
    <source>
        <dbReference type="Google" id="ProtNLM"/>
    </source>
</evidence>
<reference evidence="1 2" key="1">
    <citation type="submission" date="2017-07" db="EMBL/GenBank/DDBJ databases">
        <title>Genome sequencing and assembly of Paenibacillus rigui.</title>
        <authorList>
            <person name="Mayilraj S."/>
        </authorList>
    </citation>
    <scope>NUCLEOTIDE SEQUENCE [LARGE SCALE GENOMIC DNA]</scope>
    <source>
        <strain evidence="1 2">JCM 16352</strain>
    </source>
</reference>
<protein>
    <recommendedName>
        <fullName evidence="3">Cold-shock protein</fullName>
    </recommendedName>
</protein>
<evidence type="ECO:0000313" key="2">
    <source>
        <dbReference type="Proteomes" id="UP000215509"/>
    </source>
</evidence>
<dbReference type="Proteomes" id="UP000215509">
    <property type="component" value="Unassembled WGS sequence"/>
</dbReference>
<sequence length="64" mass="7281">MQTDTTKPDVAPVPIWRCKNKECKSWIREEMAPPSPVCPLCSGAMIKSIKHLPKLMNKYKAPKK</sequence>
<name>A0A229UH58_9BACL</name>
<evidence type="ECO:0000313" key="1">
    <source>
        <dbReference type="EMBL" id="OXM82728.1"/>
    </source>
</evidence>